<dbReference type="AlphaFoldDB" id="A0A4P9VHT9"/>
<reference evidence="1 2" key="1">
    <citation type="submission" date="2017-04" db="EMBL/GenBank/DDBJ databases">
        <title>Draft genome sequence of Zooshikella ganghwensis VG4 isolated from Red Sea sediments.</title>
        <authorList>
            <person name="Rehman Z."/>
            <person name="Alam I."/>
            <person name="Kamau A."/>
            <person name="Bajic V."/>
            <person name="Leiknes T."/>
        </authorList>
    </citation>
    <scope>NUCLEOTIDE SEQUENCE [LARGE SCALE GENOMIC DNA]</scope>
    <source>
        <strain evidence="1 2">VG4</strain>
    </source>
</reference>
<dbReference type="EMBL" id="NDXW01000004">
    <property type="protein sequence ID" value="RDH41727.1"/>
    <property type="molecule type" value="Genomic_DNA"/>
</dbReference>
<dbReference type="SUPFAM" id="SSF143011">
    <property type="entry name" value="RelE-like"/>
    <property type="match status" value="1"/>
</dbReference>
<evidence type="ECO:0000313" key="2">
    <source>
        <dbReference type="Proteomes" id="UP000257039"/>
    </source>
</evidence>
<name>A0A4P9VHT9_9GAMM</name>
<dbReference type="InterPro" id="IPR035093">
    <property type="entry name" value="RelE/ParE_toxin_dom_sf"/>
</dbReference>
<protein>
    <submittedName>
        <fullName evidence="1">Killer protein</fullName>
    </submittedName>
</protein>
<evidence type="ECO:0000313" key="1">
    <source>
        <dbReference type="EMBL" id="RDH41727.1"/>
    </source>
</evidence>
<dbReference type="RefSeq" id="WP_094789691.1">
    <property type="nucleotide sequence ID" value="NZ_NDXW01000004.1"/>
</dbReference>
<dbReference type="PANTHER" id="PTHR40266:SF2">
    <property type="entry name" value="TOXIN HIGB-1"/>
    <property type="match status" value="1"/>
</dbReference>
<dbReference type="Proteomes" id="UP000257039">
    <property type="component" value="Unassembled WGS sequence"/>
</dbReference>
<comment type="caution">
    <text evidence="1">The sequence shown here is derived from an EMBL/GenBank/DDBJ whole genome shotgun (WGS) entry which is preliminary data.</text>
</comment>
<dbReference type="PANTHER" id="PTHR40266">
    <property type="entry name" value="TOXIN HIGB-1"/>
    <property type="match status" value="1"/>
</dbReference>
<proteinExistence type="predicted"/>
<sequence length="92" mass="10518">MIKSFKHKGLEKFFKRGTTQGIQAAHKAKLRTRLAVLDSATCVGDINMPGYGLHPLKGDRNDIWSISVSGNWRLTFKFEDGDVYILNYEDYH</sequence>
<organism evidence="1 2">
    <name type="scientific">Zooshikella ganghwensis</name>
    <dbReference type="NCBI Taxonomy" id="202772"/>
    <lineage>
        <taxon>Bacteria</taxon>
        <taxon>Pseudomonadati</taxon>
        <taxon>Pseudomonadota</taxon>
        <taxon>Gammaproteobacteria</taxon>
        <taxon>Oceanospirillales</taxon>
        <taxon>Zooshikellaceae</taxon>
        <taxon>Zooshikella</taxon>
    </lineage>
</organism>
<dbReference type="InterPro" id="IPR007711">
    <property type="entry name" value="HigB-1"/>
</dbReference>
<gene>
    <name evidence="1" type="ORF">B9G39_27085</name>
</gene>
<keyword evidence="2" id="KW-1185">Reference proteome</keyword>
<accession>A0A4P9VHT9</accession>
<dbReference type="Gene3D" id="3.30.2310.20">
    <property type="entry name" value="RelE-like"/>
    <property type="match status" value="1"/>
</dbReference>
<dbReference type="Pfam" id="PF05015">
    <property type="entry name" value="HigB-like_toxin"/>
    <property type="match status" value="1"/>
</dbReference>